<evidence type="ECO:0000256" key="5">
    <source>
        <dbReference type="PROSITE-ProRule" id="PRU00560"/>
    </source>
</evidence>
<dbReference type="SUPFAM" id="SSF52540">
    <property type="entry name" value="P-loop containing nucleoside triphosphate hydrolases"/>
    <property type="match status" value="1"/>
</dbReference>
<sequence length="665" mass="77043">MDVLAQEQKEWRAIRGEIEKKEAGLEEELIHFTKESKQFHQYLIDYKGEIDPHEMFINSRLLDQQQLAESVSGKQLVRLEKQKKNPYFTRVDFVYEGEHVVEKIYVGSFSFSTKDQGLLIYDWRAPIASVFYDYDLGEAHFQTPAGTASGEIKRKRQIKFKDGTIDYVVESDTTVFDEVLQKELHQQKGGQMSTIISTIQKEQNQVIRDSHSKDMIIQGVAGSGKTSIALHRIAFLLYHFREQITSDQVMILSPNRTFSQFIAQVLPELGEEPVTEWTIDAFGQKLAGKTNAPSRFQEIESLYLNDQPQLSERISYLSTKQLVEDLQNYLQEVEKFSPQTITIGEYAYDAEYILKRYKAYHKKPIFERFRLIAEDILEDLRTRPFQPKRKPTKNQLFSRLKKQFHYTTGTKLYHNFLTEHNFSAKKASSYSDLFPIIYIRLFIEGIDEFSKIRYLIIDEMQDYTPIQYEVVKKLFSCPILLIGDFTQSLTTLNEMTLGELQTYYPKAQSIFLTKSYRSTYEIISCAKKIINDQTIEPVLRHGMEPEKRIVPSQAEKISSIIEIVNQLREKGLSTIALITKTLSQANEWLDLLEKQGMICEVLTDEAASLQEHLSICPLVQSKGLEFDAVIIVDADEENYPGLLGRQQLFVAATRAMHALYFLQRK</sequence>
<accession>A0ABS3HH83</accession>
<evidence type="ECO:0000256" key="2">
    <source>
        <dbReference type="ARBA" id="ARBA00022801"/>
    </source>
</evidence>
<dbReference type="InterPro" id="IPR027785">
    <property type="entry name" value="UvrD-like_helicase_C"/>
</dbReference>
<evidence type="ECO:0000313" key="8">
    <source>
        <dbReference type="Proteomes" id="UP000664495"/>
    </source>
</evidence>
<feature type="domain" description="UvrD-like helicase ATP-binding" evidence="6">
    <location>
        <begin position="198"/>
        <end position="519"/>
    </location>
</feature>
<comment type="caution">
    <text evidence="7">The sequence shown here is derived from an EMBL/GenBank/DDBJ whole genome shotgun (WGS) entry which is preliminary data.</text>
</comment>
<reference evidence="7 8" key="1">
    <citation type="submission" date="2021-03" db="EMBL/GenBank/DDBJ databases">
        <title>Enterococcal diversity collection.</title>
        <authorList>
            <person name="Gilmore M.S."/>
            <person name="Schwartzman J."/>
            <person name="Van Tyne D."/>
            <person name="Martin M."/>
            <person name="Earl A.M."/>
            <person name="Manson A.L."/>
            <person name="Straub T."/>
            <person name="Salamzade R."/>
            <person name="Saavedra J."/>
            <person name="Lebreton F."/>
            <person name="Prichula J."/>
            <person name="Schaufler K."/>
            <person name="Gaca A."/>
            <person name="Sgardioli B."/>
            <person name="Wagenaar J."/>
            <person name="Strong T."/>
        </authorList>
    </citation>
    <scope>NUCLEOTIDE SEQUENCE [LARGE SCALE GENOMIC DNA]</scope>
    <source>
        <strain evidence="7 8">MJM16</strain>
    </source>
</reference>
<dbReference type="Pfam" id="PF00580">
    <property type="entry name" value="UvrD-helicase"/>
    <property type="match status" value="1"/>
</dbReference>
<dbReference type="Gene3D" id="3.40.50.300">
    <property type="entry name" value="P-loop containing nucleotide triphosphate hydrolases"/>
    <property type="match status" value="2"/>
</dbReference>
<evidence type="ECO:0000259" key="6">
    <source>
        <dbReference type="PROSITE" id="PS51198"/>
    </source>
</evidence>
<dbReference type="EMBL" id="JAFLVR010000015">
    <property type="protein sequence ID" value="MBO0451968.1"/>
    <property type="molecule type" value="Genomic_DNA"/>
</dbReference>
<keyword evidence="3 5" id="KW-0347">Helicase</keyword>
<proteinExistence type="predicted"/>
<protein>
    <submittedName>
        <fullName evidence="7">AAA family ATPase</fullName>
    </submittedName>
</protein>
<dbReference type="PANTHER" id="PTHR11070">
    <property type="entry name" value="UVRD / RECB / PCRA DNA HELICASE FAMILY MEMBER"/>
    <property type="match status" value="1"/>
</dbReference>
<keyword evidence="4 5" id="KW-0067">ATP-binding</keyword>
<keyword evidence="8" id="KW-1185">Reference proteome</keyword>
<dbReference type="RefSeq" id="WP_207107750.1">
    <property type="nucleotide sequence ID" value="NZ_JAFLVR010000015.1"/>
</dbReference>
<dbReference type="InterPro" id="IPR014016">
    <property type="entry name" value="UvrD-like_ATP-bd"/>
</dbReference>
<evidence type="ECO:0000313" key="7">
    <source>
        <dbReference type="EMBL" id="MBO0451968.1"/>
    </source>
</evidence>
<dbReference type="Pfam" id="PF13538">
    <property type="entry name" value="UvrD_C_2"/>
    <property type="match status" value="1"/>
</dbReference>
<dbReference type="PROSITE" id="PS51198">
    <property type="entry name" value="UVRD_HELICASE_ATP_BIND"/>
    <property type="match status" value="1"/>
</dbReference>
<organism evidence="7 8">
    <name type="scientific">Candidatus Enterococcus murrayae</name>
    <dbReference type="NCBI Taxonomy" id="2815321"/>
    <lineage>
        <taxon>Bacteria</taxon>
        <taxon>Bacillati</taxon>
        <taxon>Bacillota</taxon>
        <taxon>Bacilli</taxon>
        <taxon>Lactobacillales</taxon>
        <taxon>Enterococcaceae</taxon>
        <taxon>Enterococcus</taxon>
    </lineage>
</organism>
<name>A0ABS3HH83_9ENTE</name>
<evidence type="ECO:0000256" key="3">
    <source>
        <dbReference type="ARBA" id="ARBA00022806"/>
    </source>
</evidence>
<dbReference type="InterPro" id="IPR000212">
    <property type="entry name" value="DNA_helicase_UvrD/REP"/>
</dbReference>
<dbReference type="InterPro" id="IPR027417">
    <property type="entry name" value="P-loop_NTPase"/>
</dbReference>
<keyword evidence="2 5" id="KW-0378">Hydrolase</keyword>
<evidence type="ECO:0000256" key="1">
    <source>
        <dbReference type="ARBA" id="ARBA00022741"/>
    </source>
</evidence>
<dbReference type="PANTHER" id="PTHR11070:SF17">
    <property type="entry name" value="DNA HELICASE IV"/>
    <property type="match status" value="1"/>
</dbReference>
<evidence type="ECO:0000256" key="4">
    <source>
        <dbReference type="ARBA" id="ARBA00022840"/>
    </source>
</evidence>
<feature type="binding site" evidence="5">
    <location>
        <begin position="219"/>
        <end position="226"/>
    </location>
    <ligand>
        <name>ATP</name>
        <dbReference type="ChEBI" id="CHEBI:30616"/>
    </ligand>
</feature>
<gene>
    <name evidence="7" type="ORF">JZO85_06775</name>
</gene>
<dbReference type="Proteomes" id="UP000664495">
    <property type="component" value="Unassembled WGS sequence"/>
</dbReference>
<keyword evidence="1 5" id="KW-0547">Nucleotide-binding</keyword>